<feature type="domain" description="Small EDRK-rich factor-like N-terminal" evidence="2">
    <location>
        <begin position="9"/>
        <end position="42"/>
    </location>
</feature>
<proteinExistence type="predicted"/>
<evidence type="ECO:0000313" key="3">
    <source>
        <dbReference type="Ensembl" id="ENSECRP00000021599.1"/>
    </source>
</evidence>
<dbReference type="Ensembl" id="ENSECRT00000022065.1">
    <property type="protein sequence ID" value="ENSECRP00000021599.1"/>
    <property type="gene ID" value="ENSECRG00000014546.1"/>
</dbReference>
<organism evidence="3 4">
    <name type="scientific">Erpetoichthys calabaricus</name>
    <name type="common">Rope fish</name>
    <name type="synonym">Calamoichthys calabaricus</name>
    <dbReference type="NCBI Taxonomy" id="27687"/>
    <lineage>
        <taxon>Eukaryota</taxon>
        <taxon>Metazoa</taxon>
        <taxon>Chordata</taxon>
        <taxon>Craniata</taxon>
        <taxon>Vertebrata</taxon>
        <taxon>Euteleostomi</taxon>
        <taxon>Actinopterygii</taxon>
        <taxon>Polypteriformes</taxon>
        <taxon>Polypteridae</taxon>
        <taxon>Erpetoichthys</taxon>
    </lineage>
</organism>
<dbReference type="Pfam" id="PF04419">
    <property type="entry name" value="SERF-like_N"/>
    <property type="match status" value="1"/>
</dbReference>
<dbReference type="AlphaFoldDB" id="A0A8C4SU95"/>
<protein>
    <recommendedName>
        <fullName evidence="2">Small EDRK-rich factor-like N-terminal domain-containing protein</fullName>
    </recommendedName>
</protein>
<evidence type="ECO:0000259" key="2">
    <source>
        <dbReference type="Pfam" id="PF04419"/>
    </source>
</evidence>
<evidence type="ECO:0000256" key="1">
    <source>
        <dbReference type="SAM" id="MobiDB-lite"/>
    </source>
</evidence>
<reference evidence="3" key="2">
    <citation type="submission" date="2025-08" db="UniProtKB">
        <authorList>
            <consortium name="Ensembl"/>
        </authorList>
    </citation>
    <scope>IDENTIFICATION</scope>
</reference>
<reference evidence="3" key="3">
    <citation type="submission" date="2025-09" db="UniProtKB">
        <authorList>
            <consortium name="Ensembl"/>
        </authorList>
    </citation>
    <scope>IDENTIFICATION</scope>
</reference>
<accession>A0A8C4SU95</accession>
<feature type="region of interest" description="Disordered" evidence="1">
    <location>
        <begin position="1"/>
        <end position="67"/>
    </location>
</feature>
<keyword evidence="4" id="KW-1185">Reference proteome</keyword>
<name>A0A8C4SU95_ERPCA</name>
<sequence>MDGWKLPGGNQRELARQKNIKKNQENLKGKRKDDNLSPAQRKQRAPKRSALCKPSGSSEPKRQRKTLTIQEKVKLMMIIIMLLISLARHPCIMCIQSVF</sequence>
<evidence type="ECO:0000313" key="4">
    <source>
        <dbReference type="Proteomes" id="UP000694620"/>
    </source>
</evidence>
<feature type="compositionally biased region" description="Basic and acidic residues" evidence="1">
    <location>
        <begin position="22"/>
        <end position="35"/>
    </location>
</feature>
<dbReference type="Proteomes" id="UP000694620">
    <property type="component" value="Chromosome 7"/>
</dbReference>
<reference evidence="3" key="1">
    <citation type="submission" date="2021-06" db="EMBL/GenBank/DDBJ databases">
        <authorList>
            <consortium name="Wellcome Sanger Institute Data Sharing"/>
        </authorList>
    </citation>
    <scope>NUCLEOTIDE SEQUENCE [LARGE SCALE GENOMIC DNA]</scope>
</reference>
<dbReference type="InterPro" id="IPR007513">
    <property type="entry name" value="SERF-like_N"/>
</dbReference>